<dbReference type="STRING" id="1042163.BRLA_c023200"/>
<name>A0A075R591_BRELA</name>
<proteinExistence type="predicted"/>
<sequence length="63" mass="7553">MNFDTTVQKMVRNRLQDIGFLTDKKYTDTDSWRFSPQHLNKLCKKTMKDFWWIPVKNVASVEA</sequence>
<dbReference type="Proteomes" id="UP000005850">
    <property type="component" value="Chromosome"/>
</dbReference>
<dbReference type="RefSeq" id="WP_003337538.1">
    <property type="nucleotide sequence ID" value="NZ_CP007806.1"/>
</dbReference>
<gene>
    <name evidence="1" type="ORF">BRLA_c023200</name>
</gene>
<evidence type="ECO:0000313" key="2">
    <source>
        <dbReference type="Proteomes" id="UP000005850"/>
    </source>
</evidence>
<dbReference type="HOGENOM" id="CLU_2877009_0_0_9"/>
<organism evidence="1 2">
    <name type="scientific">Brevibacillus laterosporus LMG 15441</name>
    <dbReference type="NCBI Taxonomy" id="1042163"/>
    <lineage>
        <taxon>Bacteria</taxon>
        <taxon>Bacillati</taxon>
        <taxon>Bacillota</taxon>
        <taxon>Bacilli</taxon>
        <taxon>Bacillales</taxon>
        <taxon>Paenibacillaceae</taxon>
        <taxon>Brevibacillus</taxon>
    </lineage>
</organism>
<evidence type="ECO:0000313" key="1">
    <source>
        <dbReference type="EMBL" id="AIG26641.1"/>
    </source>
</evidence>
<dbReference type="KEGG" id="blr:BRLA_c023200"/>
<dbReference type="AlphaFoldDB" id="A0A075R591"/>
<accession>A0A075R591</accession>
<protein>
    <submittedName>
        <fullName evidence="1">Uncharacterized protein</fullName>
    </submittedName>
</protein>
<dbReference type="EMBL" id="CP007806">
    <property type="protein sequence ID" value="AIG26641.1"/>
    <property type="molecule type" value="Genomic_DNA"/>
</dbReference>
<reference evidence="1 2" key="1">
    <citation type="journal article" date="2011" name="J. Bacteriol.">
        <title>Genome sequence of Brevibacillus laterosporus LMG 15441, a pathogen of invertebrates.</title>
        <authorList>
            <person name="Djukic M."/>
            <person name="Poehlein A."/>
            <person name="Thurmer A."/>
            <person name="Daniel R."/>
        </authorList>
    </citation>
    <scope>NUCLEOTIDE SEQUENCE [LARGE SCALE GENOMIC DNA]</scope>
    <source>
        <strain evidence="1 2">LMG 15441</strain>
    </source>
</reference>
<keyword evidence="2" id="KW-1185">Reference proteome</keyword>